<sequence>MRQVIIALTLLAGFALSACSTATGGGRTQLTAEEVRSTFVGQPWRGPSGVFLFKRNGTYTHDFDRGGTYVGNYTIQASGVLKGETTNYTFFRNADGSYTYFHSRSGRYYPAKPGG</sequence>
<name>A0A844QCA3_9HYPH</name>
<gene>
    <name evidence="2" type="ORF">GN330_00025</name>
</gene>
<accession>A0A844QCA3</accession>
<comment type="caution">
    <text evidence="2">The sequence shown here is derived from an EMBL/GenBank/DDBJ whole genome shotgun (WGS) entry which is preliminary data.</text>
</comment>
<evidence type="ECO:0000256" key="1">
    <source>
        <dbReference type="SAM" id="SignalP"/>
    </source>
</evidence>
<dbReference type="RefSeq" id="WP_156710539.1">
    <property type="nucleotide sequence ID" value="NZ_WPHG01000001.1"/>
</dbReference>
<feature type="chain" id="PRO_5032897156" description="Lipoprotein" evidence="1">
    <location>
        <begin position="23"/>
        <end position="115"/>
    </location>
</feature>
<dbReference type="PROSITE" id="PS51257">
    <property type="entry name" value="PROKAR_LIPOPROTEIN"/>
    <property type="match status" value="1"/>
</dbReference>
<dbReference type="EMBL" id="WPHG01000001">
    <property type="protein sequence ID" value="MVA95640.1"/>
    <property type="molecule type" value="Genomic_DNA"/>
</dbReference>
<feature type="signal peptide" evidence="1">
    <location>
        <begin position="1"/>
        <end position="22"/>
    </location>
</feature>
<keyword evidence="3" id="KW-1185">Reference proteome</keyword>
<dbReference type="Proteomes" id="UP000463224">
    <property type="component" value="Unassembled WGS sequence"/>
</dbReference>
<keyword evidence="1" id="KW-0732">Signal</keyword>
<organism evidence="2 3">
    <name type="scientific">Nitratireductor arenosus</name>
    <dbReference type="NCBI Taxonomy" id="2682096"/>
    <lineage>
        <taxon>Bacteria</taxon>
        <taxon>Pseudomonadati</taxon>
        <taxon>Pseudomonadota</taxon>
        <taxon>Alphaproteobacteria</taxon>
        <taxon>Hyphomicrobiales</taxon>
        <taxon>Phyllobacteriaceae</taxon>
        <taxon>Nitratireductor</taxon>
    </lineage>
</organism>
<evidence type="ECO:0000313" key="2">
    <source>
        <dbReference type="EMBL" id="MVA95640.1"/>
    </source>
</evidence>
<protein>
    <recommendedName>
        <fullName evidence="4">Lipoprotein</fullName>
    </recommendedName>
</protein>
<reference evidence="2 3" key="1">
    <citation type="submission" date="2019-12" db="EMBL/GenBank/DDBJ databases">
        <title>Nitratireductor arenosus sp. nov., Isolated from sea sand, Jeju island, South Korea.</title>
        <authorList>
            <person name="Kim W."/>
        </authorList>
    </citation>
    <scope>NUCLEOTIDE SEQUENCE [LARGE SCALE GENOMIC DNA]</scope>
    <source>
        <strain evidence="2 3">CAU 1489</strain>
    </source>
</reference>
<proteinExistence type="predicted"/>
<evidence type="ECO:0008006" key="4">
    <source>
        <dbReference type="Google" id="ProtNLM"/>
    </source>
</evidence>
<dbReference type="AlphaFoldDB" id="A0A844QCA3"/>
<evidence type="ECO:0000313" key="3">
    <source>
        <dbReference type="Proteomes" id="UP000463224"/>
    </source>
</evidence>